<comment type="caution">
    <text evidence="4">The sequence shown here is derived from an EMBL/GenBank/DDBJ whole genome shotgun (WGS) entry which is preliminary data.</text>
</comment>
<dbReference type="Pfam" id="PF13972">
    <property type="entry name" value="TetR"/>
    <property type="match status" value="1"/>
</dbReference>
<dbReference type="SUPFAM" id="SSF46689">
    <property type="entry name" value="Homeodomain-like"/>
    <property type="match status" value="1"/>
</dbReference>
<dbReference type="Pfam" id="PF00440">
    <property type="entry name" value="TetR_N"/>
    <property type="match status" value="1"/>
</dbReference>
<protein>
    <recommendedName>
        <fullName evidence="3">HTH tetR-type domain-containing protein</fullName>
    </recommendedName>
</protein>
<dbReference type="RefSeq" id="WP_094200889.1">
    <property type="nucleotide sequence ID" value="NZ_NBIM01000003.1"/>
</dbReference>
<dbReference type="InterPro" id="IPR009057">
    <property type="entry name" value="Homeodomain-like_sf"/>
</dbReference>
<feature type="domain" description="HTH tetR-type" evidence="3">
    <location>
        <begin position="62"/>
        <end position="122"/>
    </location>
</feature>
<name>A0A233RDR4_9GAMM</name>
<accession>A0A233RDR4</accession>
<evidence type="ECO:0000313" key="5">
    <source>
        <dbReference type="Proteomes" id="UP000242757"/>
    </source>
</evidence>
<keyword evidence="1 2" id="KW-0238">DNA-binding</keyword>
<dbReference type="PANTHER" id="PTHR43479:SF12">
    <property type="entry name" value="TRANSCRIPTIONAL REGULATORY PROTEIN"/>
    <property type="match status" value="1"/>
</dbReference>
<keyword evidence="5" id="KW-1185">Reference proteome</keyword>
<dbReference type="InterPro" id="IPR025722">
    <property type="entry name" value="TetR"/>
</dbReference>
<dbReference type="PRINTS" id="PR00455">
    <property type="entry name" value="HTHTETR"/>
</dbReference>
<dbReference type="InterPro" id="IPR050624">
    <property type="entry name" value="HTH-type_Tx_Regulator"/>
</dbReference>
<dbReference type="AlphaFoldDB" id="A0A233RDR4"/>
<evidence type="ECO:0000256" key="2">
    <source>
        <dbReference type="PROSITE-ProRule" id="PRU00335"/>
    </source>
</evidence>
<dbReference type="GO" id="GO:0003677">
    <property type="term" value="F:DNA binding"/>
    <property type="evidence" value="ECO:0007669"/>
    <property type="project" value="UniProtKB-UniRule"/>
</dbReference>
<dbReference type="InterPro" id="IPR001647">
    <property type="entry name" value="HTH_TetR"/>
</dbReference>
<evidence type="ECO:0000259" key="3">
    <source>
        <dbReference type="PROSITE" id="PS50977"/>
    </source>
</evidence>
<dbReference type="PANTHER" id="PTHR43479">
    <property type="entry name" value="ACREF/ENVCD OPERON REPRESSOR-RELATED"/>
    <property type="match status" value="1"/>
</dbReference>
<dbReference type="OrthoDB" id="8770705at2"/>
<gene>
    <name evidence="4" type="ORF">B6S08_11125</name>
</gene>
<organism evidence="4 5">
    <name type="scientific">Oceanimonas doudoroffii</name>
    <dbReference type="NCBI Taxonomy" id="84158"/>
    <lineage>
        <taxon>Bacteria</taxon>
        <taxon>Pseudomonadati</taxon>
        <taxon>Pseudomonadota</taxon>
        <taxon>Gammaproteobacteria</taxon>
        <taxon>Aeromonadales</taxon>
        <taxon>Aeromonadaceae</taxon>
        <taxon>Oceanimonas</taxon>
    </lineage>
</organism>
<dbReference type="EMBL" id="NBIM01000003">
    <property type="protein sequence ID" value="OXY81520.1"/>
    <property type="molecule type" value="Genomic_DNA"/>
</dbReference>
<dbReference type="Gene3D" id="1.10.357.10">
    <property type="entry name" value="Tetracycline Repressor, domain 2"/>
    <property type="match status" value="1"/>
</dbReference>
<feature type="DNA-binding region" description="H-T-H motif" evidence="2">
    <location>
        <begin position="85"/>
        <end position="104"/>
    </location>
</feature>
<sequence>MIIVVRLLLAEPGFGNSKKSGRKFTMPCGQKTNPLPATGVAAALCYYSVIISLLLRAVAIPKKTRDRILAAALELFNERGEARVTTNHIAAYLGISPGNLYYHFRNKNDIVRCIFKQYCAHLTKSFTPATGSASASPALWFHYLDAVFYVMWEFRFFHANLEDILRRDPQLHAQYLEVQRRLEGHLQAQLREFNARKVLAVPEQDIATLAQTLTLMVSCWVSYRRMQLLQPCIIQAVLYEGMVRVLILLKPYFHENKGLELDQVLAHYHALAASPGDPFHK</sequence>
<evidence type="ECO:0000256" key="1">
    <source>
        <dbReference type="ARBA" id="ARBA00023125"/>
    </source>
</evidence>
<proteinExistence type="predicted"/>
<dbReference type="Proteomes" id="UP000242757">
    <property type="component" value="Unassembled WGS sequence"/>
</dbReference>
<dbReference type="PROSITE" id="PS50977">
    <property type="entry name" value="HTH_TETR_2"/>
    <property type="match status" value="1"/>
</dbReference>
<evidence type="ECO:0000313" key="4">
    <source>
        <dbReference type="EMBL" id="OXY81520.1"/>
    </source>
</evidence>
<reference evidence="4 5" key="1">
    <citation type="submission" date="2017-08" db="EMBL/GenBank/DDBJ databases">
        <title>A Genome Sequence of Oceanimonas doudoroffii ATCC 27123T.</title>
        <authorList>
            <person name="Brennan M.A."/>
            <person name="Maclea K.S."/>
            <person name="Mcclelland W.D."/>
            <person name="Trachtenberg A.M."/>
        </authorList>
    </citation>
    <scope>NUCLEOTIDE SEQUENCE [LARGE SCALE GENOMIC DNA]</scope>
    <source>
        <strain evidence="4 5">ATCC 27123</strain>
    </source>
</reference>